<proteinExistence type="predicted"/>
<gene>
    <name evidence="3" type="ORF">I8755_32530</name>
</gene>
<dbReference type="InterPro" id="IPR025295">
    <property type="entry name" value="eCIS_core_dom"/>
</dbReference>
<feature type="region of interest" description="Disordered" evidence="1">
    <location>
        <begin position="1"/>
        <end position="28"/>
    </location>
</feature>
<evidence type="ECO:0000313" key="4">
    <source>
        <dbReference type="Proteomes" id="UP000596130"/>
    </source>
</evidence>
<evidence type="ECO:0000259" key="2">
    <source>
        <dbReference type="Pfam" id="PF13699"/>
    </source>
</evidence>
<feature type="compositionally biased region" description="Basic residues" evidence="1">
    <location>
        <begin position="1"/>
        <end position="20"/>
    </location>
</feature>
<feature type="region of interest" description="Disordered" evidence="1">
    <location>
        <begin position="149"/>
        <end position="242"/>
    </location>
</feature>
<dbReference type="Pfam" id="PF13699">
    <property type="entry name" value="eCIS_core"/>
    <property type="match status" value="1"/>
</dbReference>
<evidence type="ECO:0000313" key="3">
    <source>
        <dbReference type="EMBL" id="QQC92584.1"/>
    </source>
</evidence>
<sequence>MVLVHARKPVHRAVASRKGHGRAEAPAGPDGLLALQRLAGNAAVARAVEEQRHAHGAGCGHEPAVQRSAVHEVLGSAGRPIDTPLRTEMEARLGADFSDVRLHTDEAARSSAAEIGARAYTSGHHVVVGREGMDKHTLAHELTHVVQQRRGPVAGTDNGAGVLVSDPSDRFEREAEANATRVMSRPYAGEGAVQRSSHTARAAEDAAPVQRADDGRAAARPRTPDSAESSGSEEEDGGLTRAQVRFKGDARVLWDRINRVKPLSTKPGFRKGVKDWLGTLEEDLRMAVGGRKERSPVNHSAVTGIMEGLHADDVMGHKVNYTWFLQHQDTEGMFDGGLAGRASASAERGQIWSKMGAAEAINDANVGRGVALESSVQGYIFNGLGFGLPRWDDSPTMGELWLRLSRSYAEALTDWVSAHVLDGIDARSVLTTTEWPEIKKKIESGEVNGLNVFVYAAHPGETRSELRLVDTFTVQTQEDFDGIPRVPGDDAWRSKQGRIDSEQKVALEEIYARQRQINGLDAYVKKVFGEHGGEDRIRFSAVRTPNSTAVGTFAPPHRTFTVRKPSA</sequence>
<protein>
    <submittedName>
        <fullName evidence="3">DUF4157 domain-containing protein</fullName>
    </submittedName>
</protein>
<accession>A0A7T4U0Q2</accession>
<dbReference type="AlphaFoldDB" id="A0A7T4U0Q2"/>
<feature type="compositionally biased region" description="Basic and acidic residues" evidence="1">
    <location>
        <begin position="211"/>
        <end position="225"/>
    </location>
</feature>
<reference evidence="3 4" key="1">
    <citation type="submission" date="2020-12" db="EMBL/GenBank/DDBJ databases">
        <title>Identification and biosynthesis of polyene macrolides produced by Streptomyces alfalfae Men-myco-93-63.</title>
        <authorList>
            <person name="Liu D."/>
            <person name="Li Y."/>
            <person name="Liu L."/>
            <person name="Han X."/>
            <person name="Shen F."/>
        </authorList>
    </citation>
    <scope>NUCLEOTIDE SEQUENCE [LARGE SCALE GENOMIC DNA]</scope>
    <source>
        <strain evidence="3 4">Men-myco-93-63</strain>
    </source>
</reference>
<feature type="domain" description="eCIS core" evidence="2">
    <location>
        <begin position="80"/>
        <end position="151"/>
    </location>
</feature>
<feature type="compositionally biased region" description="Basic and acidic residues" evidence="1">
    <location>
        <begin position="167"/>
        <end position="176"/>
    </location>
</feature>
<evidence type="ECO:0000256" key="1">
    <source>
        <dbReference type="SAM" id="MobiDB-lite"/>
    </source>
</evidence>
<dbReference type="Proteomes" id="UP000596130">
    <property type="component" value="Chromosome"/>
</dbReference>
<organism evidence="3 4">
    <name type="scientific">Streptomyces alfalfae</name>
    <dbReference type="NCBI Taxonomy" id="1642299"/>
    <lineage>
        <taxon>Bacteria</taxon>
        <taxon>Bacillati</taxon>
        <taxon>Actinomycetota</taxon>
        <taxon>Actinomycetes</taxon>
        <taxon>Kitasatosporales</taxon>
        <taxon>Streptomycetaceae</taxon>
        <taxon>Streptomyces</taxon>
    </lineage>
</organism>
<name>A0A7T4U0Q2_9ACTN</name>
<dbReference type="EMBL" id="CP065959">
    <property type="protein sequence ID" value="QQC92584.1"/>
    <property type="molecule type" value="Genomic_DNA"/>
</dbReference>